<keyword evidence="3" id="KW-1185">Reference proteome</keyword>
<feature type="compositionally biased region" description="Polar residues" evidence="1">
    <location>
        <begin position="496"/>
        <end position="511"/>
    </location>
</feature>
<gene>
    <name evidence="2" type="ORF">B0A48_14833</name>
</gene>
<dbReference type="OrthoDB" id="3946796at2759"/>
<dbReference type="InParanoid" id="A0A1V8SIQ8"/>
<dbReference type="EMBL" id="NAJO01000042">
    <property type="protein sequence ID" value="OQN98973.1"/>
    <property type="molecule type" value="Genomic_DNA"/>
</dbReference>
<evidence type="ECO:0000313" key="3">
    <source>
        <dbReference type="Proteomes" id="UP000192596"/>
    </source>
</evidence>
<name>A0A1V8SIQ8_9PEZI</name>
<accession>A0A1V8SIQ8</accession>
<protein>
    <submittedName>
        <fullName evidence="2">Uncharacterized protein</fullName>
    </submittedName>
</protein>
<dbReference type="Proteomes" id="UP000192596">
    <property type="component" value="Unassembled WGS sequence"/>
</dbReference>
<feature type="compositionally biased region" description="Basic and acidic residues" evidence="1">
    <location>
        <begin position="577"/>
        <end position="610"/>
    </location>
</feature>
<feature type="compositionally biased region" description="Low complexity" evidence="1">
    <location>
        <begin position="407"/>
        <end position="426"/>
    </location>
</feature>
<feature type="region of interest" description="Disordered" evidence="1">
    <location>
        <begin position="1"/>
        <end position="96"/>
    </location>
</feature>
<evidence type="ECO:0000256" key="1">
    <source>
        <dbReference type="SAM" id="MobiDB-lite"/>
    </source>
</evidence>
<feature type="compositionally biased region" description="Basic and acidic residues" evidence="1">
    <location>
        <begin position="254"/>
        <end position="276"/>
    </location>
</feature>
<comment type="caution">
    <text evidence="2">The sequence shown here is derived from an EMBL/GenBank/DDBJ whole genome shotgun (WGS) entry which is preliminary data.</text>
</comment>
<feature type="compositionally biased region" description="Basic and acidic residues" evidence="1">
    <location>
        <begin position="60"/>
        <end position="74"/>
    </location>
</feature>
<feature type="compositionally biased region" description="Low complexity" evidence="1">
    <location>
        <begin position="358"/>
        <end position="374"/>
    </location>
</feature>
<feature type="region of interest" description="Disordered" evidence="1">
    <location>
        <begin position="254"/>
        <end position="632"/>
    </location>
</feature>
<feature type="compositionally biased region" description="Basic and acidic residues" evidence="1">
    <location>
        <begin position="428"/>
        <end position="445"/>
    </location>
</feature>
<sequence length="632" mass="67039">MPRVTRAKAHAIAEEMHIDEDEVLAMKSDPATENPGTPEPSGSQRAALGELAPNSAGSKDGLDGNEALKGEGTTRKGGRTGKGKKEDLGASTMTQREEIEDLAAGEAMDGVTLQETEMFTPSMDDLAIATEDLSLGAPRPGSPVASATPKVIQQLRKDTPGKRSTSNKENVEPGNTAQSPALAPMAPVVEQSEPMETTPVQAATPLAAQTHIETHVRPPQENFDSLPTDSSVIIQQQSPIEALDELDEAVEKVTKEIPEVQASPEKERKISVERKPTAASKPAPIVRPTKASQARLSIAQGDKGNAGKGPSLGRPRPSTTIDRTSSVRQSTAPTTNLGRSSSVRQSAVQLSVADKRVTSTSSNISNFRSSRIGSEAPRERKEVVIPHSKPRPISLSFPTPPPPPKSTKPATKSTFQLPGEAVAARLKAAREERLKQDAESGERSARSVSGTADTRTERKPTFKARPVPDMLKKTPSVRHTAASRARESIAGGTRLLPSTSGGLKRSSTITGARQRPISRHQAPVGLQISKRPTPRPSTAAESAQDGKRITSTSSVVGAKSVNKGKEVFDRVANAKASAEKDKKEKEENAKSARAQAAERSRQMSREWAEKRKAKKAALPASATAVEAPAAAV</sequence>
<proteinExistence type="predicted"/>
<organism evidence="2 3">
    <name type="scientific">Cryoendolithus antarcticus</name>
    <dbReference type="NCBI Taxonomy" id="1507870"/>
    <lineage>
        <taxon>Eukaryota</taxon>
        <taxon>Fungi</taxon>
        <taxon>Dikarya</taxon>
        <taxon>Ascomycota</taxon>
        <taxon>Pezizomycotina</taxon>
        <taxon>Dothideomycetes</taxon>
        <taxon>Dothideomycetidae</taxon>
        <taxon>Cladosporiales</taxon>
        <taxon>Cladosporiaceae</taxon>
        <taxon>Cryoendolithus</taxon>
    </lineage>
</organism>
<feature type="region of interest" description="Disordered" evidence="1">
    <location>
        <begin position="130"/>
        <end position="186"/>
    </location>
</feature>
<feature type="compositionally biased region" description="Polar residues" evidence="1">
    <location>
        <begin position="317"/>
        <end position="349"/>
    </location>
</feature>
<evidence type="ECO:0000313" key="2">
    <source>
        <dbReference type="EMBL" id="OQN98973.1"/>
    </source>
</evidence>
<dbReference type="AlphaFoldDB" id="A0A1V8SIQ8"/>
<feature type="compositionally biased region" description="Low complexity" evidence="1">
    <location>
        <begin position="616"/>
        <end position="632"/>
    </location>
</feature>
<reference evidence="3" key="1">
    <citation type="submission" date="2017-03" db="EMBL/GenBank/DDBJ databases">
        <title>Genomes of endolithic fungi from Antarctica.</title>
        <authorList>
            <person name="Coleine C."/>
            <person name="Masonjones S."/>
            <person name="Stajich J.E."/>
        </authorList>
    </citation>
    <scope>NUCLEOTIDE SEQUENCE [LARGE SCALE GENOMIC DNA]</scope>
    <source>
        <strain evidence="3">CCFEE 5527</strain>
    </source>
</reference>
<feature type="compositionally biased region" description="Polar residues" evidence="1">
    <location>
        <begin position="162"/>
        <end position="179"/>
    </location>
</feature>